<proteinExistence type="predicted"/>
<keyword evidence="3" id="KW-1185">Reference proteome</keyword>
<evidence type="ECO:0000313" key="3">
    <source>
        <dbReference type="Proteomes" id="UP000887013"/>
    </source>
</evidence>
<evidence type="ECO:0008006" key="4">
    <source>
        <dbReference type="Google" id="ProtNLM"/>
    </source>
</evidence>
<organism evidence="2 3">
    <name type="scientific">Nephila pilipes</name>
    <name type="common">Giant wood spider</name>
    <name type="synonym">Nephila maculata</name>
    <dbReference type="NCBI Taxonomy" id="299642"/>
    <lineage>
        <taxon>Eukaryota</taxon>
        <taxon>Metazoa</taxon>
        <taxon>Ecdysozoa</taxon>
        <taxon>Arthropoda</taxon>
        <taxon>Chelicerata</taxon>
        <taxon>Arachnida</taxon>
        <taxon>Araneae</taxon>
        <taxon>Araneomorphae</taxon>
        <taxon>Entelegynae</taxon>
        <taxon>Araneoidea</taxon>
        <taxon>Nephilidae</taxon>
        <taxon>Nephila</taxon>
    </lineage>
</organism>
<dbReference type="EMBL" id="BMAW01069000">
    <property type="protein sequence ID" value="GFT66824.1"/>
    <property type="molecule type" value="Genomic_DNA"/>
</dbReference>
<reference evidence="2" key="1">
    <citation type="submission" date="2020-08" db="EMBL/GenBank/DDBJ databases">
        <title>Multicomponent nature underlies the extraordinary mechanical properties of spider dragline silk.</title>
        <authorList>
            <person name="Kono N."/>
            <person name="Nakamura H."/>
            <person name="Mori M."/>
            <person name="Yoshida Y."/>
            <person name="Ohtoshi R."/>
            <person name="Malay A.D."/>
            <person name="Moran D.A.P."/>
            <person name="Tomita M."/>
            <person name="Numata K."/>
            <person name="Arakawa K."/>
        </authorList>
    </citation>
    <scope>NUCLEOTIDE SEQUENCE</scope>
</reference>
<feature type="region of interest" description="Disordered" evidence="1">
    <location>
        <begin position="1"/>
        <end position="26"/>
    </location>
</feature>
<dbReference type="AlphaFoldDB" id="A0A8X6PHI6"/>
<evidence type="ECO:0000313" key="2">
    <source>
        <dbReference type="EMBL" id="GFT66824.1"/>
    </source>
</evidence>
<protein>
    <recommendedName>
        <fullName evidence="4">GAG-pre-integrase domain-containing protein</fullName>
    </recommendedName>
</protein>
<name>A0A8X6PHI6_NEPPI</name>
<sequence>MSSRPRKQDSGAVYTTKSSKTQRRQQATTTANCLLQFYHEIWIHEDKCQIRNILENKQGNSINLDKELCETCIYGKAPTGSRKKAPEPDQLISDNVCGLFDESFHKKRNLVAIE</sequence>
<comment type="caution">
    <text evidence="2">The sequence shown here is derived from an EMBL/GenBank/DDBJ whole genome shotgun (WGS) entry which is preliminary data.</text>
</comment>
<accession>A0A8X6PHI6</accession>
<gene>
    <name evidence="2" type="ORF">NPIL_205941</name>
</gene>
<dbReference type="Proteomes" id="UP000887013">
    <property type="component" value="Unassembled WGS sequence"/>
</dbReference>
<dbReference type="OrthoDB" id="430476at2759"/>
<evidence type="ECO:0000256" key="1">
    <source>
        <dbReference type="SAM" id="MobiDB-lite"/>
    </source>
</evidence>